<reference evidence="2 3" key="1">
    <citation type="submission" date="2017-11" db="EMBL/GenBank/DDBJ databases">
        <title>De novo assembly and phasing of dikaryotic genomes from two isolates of Puccinia coronata f. sp. avenae, the causal agent of oat crown rust.</title>
        <authorList>
            <person name="Miller M.E."/>
            <person name="Zhang Y."/>
            <person name="Omidvar V."/>
            <person name="Sperschneider J."/>
            <person name="Schwessinger B."/>
            <person name="Raley C."/>
            <person name="Palmer J.M."/>
            <person name="Garnica D."/>
            <person name="Upadhyaya N."/>
            <person name="Rathjen J."/>
            <person name="Taylor J.M."/>
            <person name="Park R.F."/>
            <person name="Dodds P.N."/>
            <person name="Hirsch C.D."/>
            <person name="Kianian S.F."/>
            <person name="Figueroa M."/>
        </authorList>
    </citation>
    <scope>NUCLEOTIDE SEQUENCE [LARGE SCALE GENOMIC DNA]</scope>
    <source>
        <strain evidence="2">12SD80</strain>
    </source>
</reference>
<evidence type="ECO:0000313" key="3">
    <source>
        <dbReference type="Proteomes" id="UP000235392"/>
    </source>
</evidence>
<evidence type="ECO:0000256" key="1">
    <source>
        <dbReference type="SAM" id="MobiDB-lite"/>
    </source>
</evidence>
<proteinExistence type="predicted"/>
<evidence type="ECO:0000313" key="2">
    <source>
        <dbReference type="EMBL" id="PLW16609.1"/>
    </source>
</evidence>
<name>A0A2N5STP2_9BASI</name>
<dbReference type="Proteomes" id="UP000235392">
    <property type="component" value="Unassembled WGS sequence"/>
</dbReference>
<dbReference type="AlphaFoldDB" id="A0A2N5STP2"/>
<comment type="caution">
    <text evidence="2">The sequence shown here is derived from an EMBL/GenBank/DDBJ whole genome shotgun (WGS) entry which is preliminary data.</text>
</comment>
<dbReference type="EMBL" id="PGCI01000768">
    <property type="protein sequence ID" value="PLW16609.1"/>
    <property type="molecule type" value="Genomic_DNA"/>
</dbReference>
<gene>
    <name evidence="2" type="ORF">PCASD_17968</name>
</gene>
<accession>A0A2N5STP2</accession>
<sequence>MRRWDAFSQANRHLDGFVLPPHIPSGHLTTKRPRGHAGKSSSSPQRTVLARGFDWPARPSLAGRSGQRTKSFPLLCCPPKASAQRSPECPANANQKWWGAPPRLSDAFAYENVGERKDSLRCVLRLPSTPHGVARD</sequence>
<protein>
    <submittedName>
        <fullName evidence="2">Uncharacterized protein</fullName>
    </submittedName>
</protein>
<organism evidence="2 3">
    <name type="scientific">Puccinia coronata f. sp. avenae</name>
    <dbReference type="NCBI Taxonomy" id="200324"/>
    <lineage>
        <taxon>Eukaryota</taxon>
        <taxon>Fungi</taxon>
        <taxon>Dikarya</taxon>
        <taxon>Basidiomycota</taxon>
        <taxon>Pucciniomycotina</taxon>
        <taxon>Pucciniomycetes</taxon>
        <taxon>Pucciniales</taxon>
        <taxon>Pucciniaceae</taxon>
        <taxon>Puccinia</taxon>
    </lineage>
</organism>
<feature type="region of interest" description="Disordered" evidence="1">
    <location>
        <begin position="16"/>
        <end position="70"/>
    </location>
</feature>